<proteinExistence type="predicted"/>
<dbReference type="EMBL" id="CASHTH010003118">
    <property type="protein sequence ID" value="CAI8040587.1"/>
    <property type="molecule type" value="Genomic_DNA"/>
</dbReference>
<evidence type="ECO:0000313" key="2">
    <source>
        <dbReference type="EMBL" id="CAI8040587.1"/>
    </source>
</evidence>
<protein>
    <submittedName>
        <fullName evidence="2">Uncharacterized protein</fullName>
    </submittedName>
</protein>
<keyword evidence="3" id="KW-1185">Reference proteome</keyword>
<keyword evidence="1" id="KW-1133">Transmembrane helix</keyword>
<gene>
    <name evidence="2" type="ORF">GBAR_LOCUS22610</name>
</gene>
<name>A0AA35X7K4_GEOBA</name>
<evidence type="ECO:0000313" key="3">
    <source>
        <dbReference type="Proteomes" id="UP001174909"/>
    </source>
</evidence>
<sequence length="176" mass="18465">MVVPTSTMLPSASPVETVTSMTSSAVMETISIAPMETPTTPPTAQPPITTDPTSEPILGTGPIIAIAAGGGILLAIIVILSIICCCYCVRKSRRSATYDITRGRPVYVVRRWDEGTDHVPNRGGSFSEKKGSSISSSISSIASIILGSLKRNRNNSQSHSGADIIANLQVLKVTPV</sequence>
<reference evidence="2" key="1">
    <citation type="submission" date="2023-03" db="EMBL/GenBank/DDBJ databases">
        <authorList>
            <person name="Steffen K."/>
            <person name="Cardenas P."/>
        </authorList>
    </citation>
    <scope>NUCLEOTIDE SEQUENCE</scope>
</reference>
<keyword evidence="1" id="KW-0472">Membrane</keyword>
<keyword evidence="1" id="KW-0812">Transmembrane</keyword>
<dbReference type="Proteomes" id="UP001174909">
    <property type="component" value="Unassembled WGS sequence"/>
</dbReference>
<organism evidence="2 3">
    <name type="scientific">Geodia barretti</name>
    <name type="common">Barrett's horny sponge</name>
    <dbReference type="NCBI Taxonomy" id="519541"/>
    <lineage>
        <taxon>Eukaryota</taxon>
        <taxon>Metazoa</taxon>
        <taxon>Porifera</taxon>
        <taxon>Demospongiae</taxon>
        <taxon>Heteroscleromorpha</taxon>
        <taxon>Tetractinellida</taxon>
        <taxon>Astrophorina</taxon>
        <taxon>Geodiidae</taxon>
        <taxon>Geodia</taxon>
    </lineage>
</organism>
<evidence type="ECO:0000256" key="1">
    <source>
        <dbReference type="SAM" id="Phobius"/>
    </source>
</evidence>
<dbReference type="AlphaFoldDB" id="A0AA35X7K4"/>
<feature type="transmembrane region" description="Helical" evidence="1">
    <location>
        <begin position="63"/>
        <end position="89"/>
    </location>
</feature>
<comment type="caution">
    <text evidence="2">The sequence shown here is derived from an EMBL/GenBank/DDBJ whole genome shotgun (WGS) entry which is preliminary data.</text>
</comment>
<accession>A0AA35X7K4</accession>